<dbReference type="RefSeq" id="XP_025346801.1">
    <property type="nucleotide sequence ID" value="XM_025492814.1"/>
</dbReference>
<proteinExistence type="predicted"/>
<evidence type="ECO:0000256" key="1">
    <source>
        <dbReference type="SAM" id="SignalP"/>
    </source>
</evidence>
<evidence type="ECO:0000313" key="3">
    <source>
        <dbReference type="Proteomes" id="UP000245942"/>
    </source>
</evidence>
<evidence type="ECO:0000313" key="2">
    <source>
        <dbReference type="EMBL" id="PWN19641.1"/>
    </source>
</evidence>
<name>A0A316U5B4_9BASI</name>
<dbReference type="GeneID" id="37014548"/>
<gene>
    <name evidence="2" type="ORF">BCV69DRAFT_283754</name>
</gene>
<protein>
    <recommendedName>
        <fullName evidence="4">Killer toxin</fullName>
    </recommendedName>
</protein>
<sequence length="153" mass="16745">MLKQLLILGLAAALALASSTSASATPDDSLLKRQTNPTLYTCRDCVVTSVATHDFTVREARKCFNTIGAGIVKQSQNKCKGRCFGARLPKYSLLDDFPSQRMMKLGAGQYGWQKLVDFENLDIDIQPGSAFVRKDWPCANGLQGSVTCPDCRH</sequence>
<feature type="signal peptide" evidence="1">
    <location>
        <begin position="1"/>
        <end position="17"/>
    </location>
</feature>
<keyword evidence="1" id="KW-0732">Signal</keyword>
<reference evidence="2 3" key="1">
    <citation type="journal article" date="2018" name="Mol. Biol. Evol.">
        <title>Broad Genomic Sampling Reveals a Smut Pathogenic Ancestry of the Fungal Clade Ustilaginomycotina.</title>
        <authorList>
            <person name="Kijpornyongpan T."/>
            <person name="Mondo S.J."/>
            <person name="Barry K."/>
            <person name="Sandor L."/>
            <person name="Lee J."/>
            <person name="Lipzen A."/>
            <person name="Pangilinan J."/>
            <person name="LaButti K."/>
            <person name="Hainaut M."/>
            <person name="Henrissat B."/>
            <person name="Grigoriev I.V."/>
            <person name="Spatafora J.W."/>
            <person name="Aime M.C."/>
        </authorList>
    </citation>
    <scope>NUCLEOTIDE SEQUENCE [LARGE SCALE GENOMIC DNA]</scope>
    <source>
        <strain evidence="2 3">MCA 4718</strain>
    </source>
</reference>
<accession>A0A316U5B4</accession>
<organism evidence="2 3">
    <name type="scientific">Pseudomicrostroma glucosiphilum</name>
    <dbReference type="NCBI Taxonomy" id="1684307"/>
    <lineage>
        <taxon>Eukaryota</taxon>
        <taxon>Fungi</taxon>
        <taxon>Dikarya</taxon>
        <taxon>Basidiomycota</taxon>
        <taxon>Ustilaginomycotina</taxon>
        <taxon>Exobasidiomycetes</taxon>
        <taxon>Microstromatales</taxon>
        <taxon>Microstromatales incertae sedis</taxon>
        <taxon>Pseudomicrostroma</taxon>
    </lineage>
</organism>
<dbReference type="EMBL" id="KZ819330">
    <property type="protein sequence ID" value="PWN19641.1"/>
    <property type="molecule type" value="Genomic_DNA"/>
</dbReference>
<evidence type="ECO:0008006" key="4">
    <source>
        <dbReference type="Google" id="ProtNLM"/>
    </source>
</evidence>
<feature type="chain" id="PRO_5016258800" description="Killer toxin" evidence="1">
    <location>
        <begin position="18"/>
        <end position="153"/>
    </location>
</feature>
<dbReference type="Proteomes" id="UP000245942">
    <property type="component" value="Unassembled WGS sequence"/>
</dbReference>
<keyword evidence="3" id="KW-1185">Reference proteome</keyword>
<dbReference type="AlphaFoldDB" id="A0A316U5B4"/>